<reference evidence="9 10" key="1">
    <citation type="submission" date="2017-10" db="EMBL/GenBank/DDBJ databases">
        <title>Novel microbial diversity and functional potential in the marine mammal oral microbiome.</title>
        <authorList>
            <person name="Dudek N.K."/>
            <person name="Sun C.L."/>
            <person name="Burstein D."/>
            <person name="Kantor R.S."/>
            <person name="Aliaga Goltsman D.S."/>
            <person name="Bik E.M."/>
            <person name="Thomas B.C."/>
            <person name="Banfield J.F."/>
            <person name="Relman D.A."/>
        </authorList>
    </citation>
    <scope>NUCLEOTIDE SEQUENCE [LARGE SCALE GENOMIC DNA]</scope>
    <source>
        <strain evidence="9">DOLJORAL78_47_202</strain>
    </source>
</reference>
<dbReference type="GO" id="GO:0046872">
    <property type="term" value="F:metal ion binding"/>
    <property type="evidence" value="ECO:0007669"/>
    <property type="project" value="UniProtKB-KW"/>
</dbReference>
<dbReference type="PANTHER" id="PTHR11080:SF2">
    <property type="entry name" value="LD05707P"/>
    <property type="match status" value="1"/>
</dbReference>
<organism evidence="9 10">
    <name type="scientific">Desulfobacter postgatei</name>
    <dbReference type="NCBI Taxonomy" id="2293"/>
    <lineage>
        <taxon>Bacteria</taxon>
        <taxon>Pseudomonadati</taxon>
        <taxon>Thermodesulfobacteriota</taxon>
        <taxon>Desulfobacteria</taxon>
        <taxon>Desulfobacterales</taxon>
        <taxon>Desulfobacteraceae</taxon>
        <taxon>Desulfobacter</taxon>
    </lineage>
</organism>
<dbReference type="EC" id="3.5.1.19" evidence="6"/>
<evidence type="ECO:0000256" key="3">
    <source>
        <dbReference type="ARBA" id="ARBA00022723"/>
    </source>
</evidence>
<dbReference type="Pfam" id="PF00857">
    <property type="entry name" value="Isochorismatase"/>
    <property type="match status" value="1"/>
</dbReference>
<evidence type="ECO:0000256" key="1">
    <source>
        <dbReference type="ARBA" id="ARBA00006336"/>
    </source>
</evidence>
<dbReference type="AlphaFoldDB" id="A0A2G6MQJ5"/>
<name>A0A2G6MQJ5_9BACT</name>
<evidence type="ECO:0000256" key="4">
    <source>
        <dbReference type="ARBA" id="ARBA00022801"/>
    </source>
</evidence>
<evidence type="ECO:0000256" key="5">
    <source>
        <dbReference type="ARBA" id="ARBA00037900"/>
    </source>
</evidence>
<protein>
    <recommendedName>
        <fullName evidence="6">nicotinamidase</fullName>
        <ecNumber evidence="6">3.5.1.19</ecNumber>
    </recommendedName>
    <alternativeName>
        <fullName evidence="7">Nicotinamide deamidase</fullName>
    </alternativeName>
</protein>
<evidence type="ECO:0000259" key="8">
    <source>
        <dbReference type="Pfam" id="PF00857"/>
    </source>
</evidence>
<dbReference type="Gene3D" id="3.40.50.850">
    <property type="entry name" value="Isochorismatase-like"/>
    <property type="match status" value="1"/>
</dbReference>
<dbReference type="SUPFAM" id="SSF52499">
    <property type="entry name" value="Isochorismatase-like hydrolases"/>
    <property type="match status" value="1"/>
</dbReference>
<dbReference type="Proteomes" id="UP000231203">
    <property type="component" value="Unassembled WGS sequence"/>
</dbReference>
<dbReference type="InterPro" id="IPR036380">
    <property type="entry name" value="Isochorismatase-like_sf"/>
</dbReference>
<dbReference type="GO" id="GO:0019363">
    <property type="term" value="P:pyridine nucleotide biosynthetic process"/>
    <property type="evidence" value="ECO:0007669"/>
    <property type="project" value="UniProtKB-KW"/>
</dbReference>
<feature type="domain" description="Isochorismatase-like" evidence="8">
    <location>
        <begin position="10"/>
        <end position="207"/>
    </location>
</feature>
<proteinExistence type="inferred from homology"/>
<gene>
    <name evidence="9" type="ORF">CSA25_06000</name>
</gene>
<evidence type="ECO:0000313" key="10">
    <source>
        <dbReference type="Proteomes" id="UP000231203"/>
    </source>
</evidence>
<accession>A0A2G6MQJ5</accession>
<evidence type="ECO:0000256" key="6">
    <source>
        <dbReference type="ARBA" id="ARBA00039017"/>
    </source>
</evidence>
<evidence type="ECO:0000256" key="7">
    <source>
        <dbReference type="ARBA" id="ARBA00043224"/>
    </source>
</evidence>
<dbReference type="PANTHER" id="PTHR11080">
    <property type="entry name" value="PYRAZINAMIDASE/NICOTINAMIDASE"/>
    <property type="match status" value="1"/>
</dbReference>
<evidence type="ECO:0000313" key="9">
    <source>
        <dbReference type="EMBL" id="PIE62250.1"/>
    </source>
</evidence>
<dbReference type="EMBL" id="PDTI01000053">
    <property type="protein sequence ID" value="PIE62250.1"/>
    <property type="molecule type" value="Genomic_DNA"/>
</dbReference>
<dbReference type="CDD" id="cd01011">
    <property type="entry name" value="nicotinamidase"/>
    <property type="match status" value="1"/>
</dbReference>
<sequence length="208" mass="22758">MQINTKLDHTAVIVVDIQADFTQAMQGSLAVGGADQEYLDAAETQTRRLKALGYPVYATQDWHPADHISFFSNHDNAQAYDVIEIEGRQQVLWPPHCVQDTPNARILMDESLFTAIVKKGMDPAFDSYSGFFDDGKKDTGLADILKDAGIRQVIIYGLATDYCVKATVMDARMLGVDVILLKDLCRGVAPETTAAALKEMKAAGVTIC</sequence>
<comment type="pathway">
    <text evidence="5">Cofactor biosynthesis; nicotinate biosynthesis; nicotinate from nicotinamide: step 1/1.</text>
</comment>
<keyword evidence="3" id="KW-0479">Metal-binding</keyword>
<keyword evidence="2" id="KW-0662">Pyridine nucleotide biosynthesis</keyword>
<dbReference type="NCBIfam" id="NF008623">
    <property type="entry name" value="PRK11609.1"/>
    <property type="match status" value="1"/>
</dbReference>
<evidence type="ECO:0000256" key="2">
    <source>
        <dbReference type="ARBA" id="ARBA00022642"/>
    </source>
</evidence>
<comment type="caution">
    <text evidence="9">The sequence shown here is derived from an EMBL/GenBank/DDBJ whole genome shotgun (WGS) entry which is preliminary data.</text>
</comment>
<comment type="similarity">
    <text evidence="1">Belongs to the isochorismatase family.</text>
</comment>
<keyword evidence="4" id="KW-0378">Hydrolase</keyword>
<dbReference type="InterPro" id="IPR052347">
    <property type="entry name" value="Isochorismatase_Nicotinamidase"/>
</dbReference>
<dbReference type="GO" id="GO:0008936">
    <property type="term" value="F:nicotinamidase activity"/>
    <property type="evidence" value="ECO:0007669"/>
    <property type="project" value="UniProtKB-EC"/>
</dbReference>
<dbReference type="InterPro" id="IPR000868">
    <property type="entry name" value="Isochorismatase-like_dom"/>
</dbReference>